<feature type="non-terminal residue" evidence="2">
    <location>
        <position position="154"/>
    </location>
</feature>
<protein>
    <submittedName>
        <fullName evidence="2">Uncharacterized protein</fullName>
    </submittedName>
</protein>
<dbReference type="EMBL" id="BKCJ011192889">
    <property type="protein sequence ID" value="GFD01672.1"/>
    <property type="molecule type" value="Genomic_DNA"/>
</dbReference>
<feature type="region of interest" description="Disordered" evidence="1">
    <location>
        <begin position="46"/>
        <end position="154"/>
    </location>
</feature>
<evidence type="ECO:0000313" key="2">
    <source>
        <dbReference type="EMBL" id="GFD01672.1"/>
    </source>
</evidence>
<dbReference type="AlphaFoldDB" id="A0A699SUF5"/>
<evidence type="ECO:0000256" key="1">
    <source>
        <dbReference type="SAM" id="MobiDB-lite"/>
    </source>
</evidence>
<proteinExistence type="predicted"/>
<comment type="caution">
    <text evidence="2">The sequence shown here is derived from an EMBL/GenBank/DDBJ whole genome shotgun (WGS) entry which is preliminary data.</text>
</comment>
<sequence>MSDSDESGVTYTDISSPFEKLSDIGSPRADDHEHLMLLEMLEDLYAPPSPDYVLGPEHADDEIVAEDQPYAEDASPIAQSPEYVPKSDFEAHPEDNDDEDPEEDPVDGDDEEESSEDDEDDDMDVEADEEEEEEEHPAHADSVVVAPIAADQAP</sequence>
<accession>A0A699SUF5</accession>
<organism evidence="2">
    <name type="scientific">Tanacetum cinerariifolium</name>
    <name type="common">Dalmatian daisy</name>
    <name type="synonym">Chrysanthemum cinerariifolium</name>
    <dbReference type="NCBI Taxonomy" id="118510"/>
    <lineage>
        <taxon>Eukaryota</taxon>
        <taxon>Viridiplantae</taxon>
        <taxon>Streptophyta</taxon>
        <taxon>Embryophyta</taxon>
        <taxon>Tracheophyta</taxon>
        <taxon>Spermatophyta</taxon>
        <taxon>Magnoliopsida</taxon>
        <taxon>eudicotyledons</taxon>
        <taxon>Gunneridae</taxon>
        <taxon>Pentapetalae</taxon>
        <taxon>asterids</taxon>
        <taxon>campanulids</taxon>
        <taxon>Asterales</taxon>
        <taxon>Asteraceae</taxon>
        <taxon>Asteroideae</taxon>
        <taxon>Anthemideae</taxon>
        <taxon>Anthemidinae</taxon>
        <taxon>Tanacetum</taxon>
    </lineage>
</organism>
<name>A0A699SUF5_TANCI</name>
<feature type="region of interest" description="Disordered" evidence="1">
    <location>
        <begin position="1"/>
        <end position="28"/>
    </location>
</feature>
<feature type="compositionally biased region" description="Basic and acidic residues" evidence="1">
    <location>
        <begin position="85"/>
        <end position="94"/>
    </location>
</feature>
<reference evidence="2" key="1">
    <citation type="journal article" date="2019" name="Sci. Rep.">
        <title>Draft genome of Tanacetum cinerariifolium, the natural source of mosquito coil.</title>
        <authorList>
            <person name="Yamashiro T."/>
            <person name="Shiraishi A."/>
            <person name="Satake H."/>
            <person name="Nakayama K."/>
        </authorList>
    </citation>
    <scope>NUCLEOTIDE SEQUENCE</scope>
</reference>
<feature type="compositionally biased region" description="Acidic residues" evidence="1">
    <location>
        <begin position="95"/>
        <end position="135"/>
    </location>
</feature>
<gene>
    <name evidence="2" type="ORF">Tci_873641</name>
</gene>